<evidence type="ECO:0000313" key="3">
    <source>
        <dbReference type="Proteomes" id="UP001189429"/>
    </source>
</evidence>
<comment type="caution">
    <text evidence="2">The sequence shown here is derived from an EMBL/GenBank/DDBJ whole genome shotgun (WGS) entry which is preliminary data.</text>
</comment>
<keyword evidence="1" id="KW-0472">Membrane</keyword>
<sequence length="140" mass="15724">MGVAPDDVSIRANICYNFLAFSAYWFGAARFDMDGDGGFDAADAQAMMNRRSKAILLNFSRPATCKKAKGARRFKVEAKRQRAGQSISDTVDGIFDADVEEEEDEIMDNLMQYWPWFSVTEVLLCLGFWGVSAFNTRAYS</sequence>
<protein>
    <submittedName>
        <fullName evidence="2">Uncharacterized protein</fullName>
    </submittedName>
</protein>
<proteinExistence type="predicted"/>
<organism evidence="2 3">
    <name type="scientific">Prorocentrum cordatum</name>
    <dbReference type="NCBI Taxonomy" id="2364126"/>
    <lineage>
        <taxon>Eukaryota</taxon>
        <taxon>Sar</taxon>
        <taxon>Alveolata</taxon>
        <taxon>Dinophyceae</taxon>
        <taxon>Prorocentrales</taxon>
        <taxon>Prorocentraceae</taxon>
        <taxon>Prorocentrum</taxon>
    </lineage>
</organism>
<name>A0ABN9QGS6_9DINO</name>
<keyword evidence="1" id="KW-1133">Transmembrane helix</keyword>
<evidence type="ECO:0000256" key="1">
    <source>
        <dbReference type="SAM" id="Phobius"/>
    </source>
</evidence>
<feature type="transmembrane region" description="Helical" evidence="1">
    <location>
        <begin position="113"/>
        <end position="134"/>
    </location>
</feature>
<accession>A0ABN9QGS6</accession>
<reference evidence="2" key="1">
    <citation type="submission" date="2023-10" db="EMBL/GenBank/DDBJ databases">
        <authorList>
            <person name="Chen Y."/>
            <person name="Shah S."/>
            <person name="Dougan E. K."/>
            <person name="Thang M."/>
            <person name="Chan C."/>
        </authorList>
    </citation>
    <scope>NUCLEOTIDE SEQUENCE [LARGE SCALE GENOMIC DNA]</scope>
</reference>
<keyword evidence="3" id="KW-1185">Reference proteome</keyword>
<dbReference type="Proteomes" id="UP001189429">
    <property type="component" value="Unassembled WGS sequence"/>
</dbReference>
<keyword evidence="1" id="KW-0812">Transmembrane</keyword>
<gene>
    <name evidence="2" type="ORF">PCOR1329_LOCUS11152</name>
</gene>
<evidence type="ECO:0000313" key="2">
    <source>
        <dbReference type="EMBL" id="CAK0804304.1"/>
    </source>
</evidence>
<dbReference type="EMBL" id="CAUYUJ010003207">
    <property type="protein sequence ID" value="CAK0804304.1"/>
    <property type="molecule type" value="Genomic_DNA"/>
</dbReference>